<proteinExistence type="predicted"/>
<comment type="caution">
    <text evidence="4">The sequence shown here is derived from an EMBL/GenBank/DDBJ whole genome shotgun (WGS) entry which is preliminary data.</text>
</comment>
<organism evidence="4 5">
    <name type="scientific">Abyssobacteria bacterium (strain SURF_5)</name>
    <dbReference type="NCBI Taxonomy" id="2093360"/>
    <lineage>
        <taxon>Bacteria</taxon>
        <taxon>Pseudomonadati</taxon>
        <taxon>Candidatus Hydrogenedentota</taxon>
        <taxon>Candidatus Abyssobacteria</taxon>
    </lineage>
</organism>
<reference evidence="4 5" key="1">
    <citation type="journal article" date="2017" name="ISME J.">
        <title>Energy and carbon metabolisms in a deep terrestrial subsurface fluid microbial community.</title>
        <authorList>
            <person name="Momper L."/>
            <person name="Jungbluth S.P."/>
            <person name="Lee M.D."/>
            <person name="Amend J.P."/>
        </authorList>
    </citation>
    <scope>NUCLEOTIDE SEQUENCE [LARGE SCALE GENOMIC DNA]</scope>
    <source>
        <strain evidence="4">SURF_5</strain>
    </source>
</reference>
<dbReference type="Gene3D" id="3.20.20.70">
    <property type="entry name" value="Aldolase class I"/>
    <property type="match status" value="1"/>
</dbReference>
<dbReference type="Pfam" id="PF03060">
    <property type="entry name" value="NMO"/>
    <property type="match status" value="1"/>
</dbReference>
<name>A0A3A4P3I0_ABYX5</name>
<keyword evidence="4" id="KW-0503">Monooxygenase</keyword>
<keyword evidence="2" id="KW-0288">FMN</keyword>
<dbReference type="InterPro" id="IPR004136">
    <property type="entry name" value="NMO"/>
</dbReference>
<keyword evidence="3" id="KW-0560">Oxidoreductase</keyword>
<dbReference type="PANTHER" id="PTHR32332:SF20">
    <property type="entry name" value="2-NITROPROPANE DIOXYGENASE-LIKE PROTEIN"/>
    <property type="match status" value="1"/>
</dbReference>
<dbReference type="EMBL" id="QZKU01000023">
    <property type="protein sequence ID" value="RJP25375.1"/>
    <property type="molecule type" value="Genomic_DNA"/>
</dbReference>
<sequence length="333" mass="35140">MHPALNTTLCKHLGIEKPIVQAGMGFVARAELAAAVSAAGGLGVIGAAFLTLDELRDAIRQVKDRTDKPFGVDILFATYGRPSADPRVEEFTDEVRRQIDIVFEEGVPILASGLGNPAPVVPQAHELGIKVISLVGNTKNAKRVAAGGVDIVVAQGYDGGGHTGRVGTLALVPAVVDCVKQPVVAAGGIADGRGLVAALALGAVGVWMGTRFVASKEAYAHMNYKNKIAEIDDEGTVRTRCFTGKPCRVIKNRTSSEWETREAEIEPFPIQIQKISEYIGENIYEAARLHGKIDIGSCAAGQSSVLIHEVTSAADIVNKIVAEADEILTKLSA</sequence>
<evidence type="ECO:0000256" key="2">
    <source>
        <dbReference type="ARBA" id="ARBA00022643"/>
    </source>
</evidence>
<dbReference type="SUPFAM" id="SSF51412">
    <property type="entry name" value="Inosine monophosphate dehydrogenase (IMPDH)"/>
    <property type="match status" value="1"/>
</dbReference>
<evidence type="ECO:0000313" key="4">
    <source>
        <dbReference type="EMBL" id="RJP25375.1"/>
    </source>
</evidence>
<dbReference type="InterPro" id="IPR013785">
    <property type="entry name" value="Aldolase_TIM"/>
</dbReference>
<accession>A0A3A4P3I0</accession>
<keyword evidence="1" id="KW-0285">Flavoprotein</keyword>
<protein>
    <submittedName>
        <fullName evidence="4">Nitronate monooxygenase</fullName>
    </submittedName>
</protein>
<evidence type="ECO:0000256" key="3">
    <source>
        <dbReference type="ARBA" id="ARBA00023002"/>
    </source>
</evidence>
<evidence type="ECO:0000313" key="5">
    <source>
        <dbReference type="Proteomes" id="UP000265882"/>
    </source>
</evidence>
<dbReference type="GO" id="GO:0018580">
    <property type="term" value="F:nitronate monooxygenase activity"/>
    <property type="evidence" value="ECO:0007669"/>
    <property type="project" value="InterPro"/>
</dbReference>
<dbReference type="PANTHER" id="PTHR32332">
    <property type="entry name" value="2-NITROPROPANE DIOXYGENASE"/>
    <property type="match status" value="1"/>
</dbReference>
<dbReference type="CDD" id="cd04730">
    <property type="entry name" value="NPD_like"/>
    <property type="match status" value="1"/>
</dbReference>
<gene>
    <name evidence="4" type="ORF">C4520_02550</name>
</gene>
<evidence type="ECO:0000256" key="1">
    <source>
        <dbReference type="ARBA" id="ARBA00022630"/>
    </source>
</evidence>
<dbReference type="Proteomes" id="UP000265882">
    <property type="component" value="Unassembled WGS sequence"/>
</dbReference>
<dbReference type="AlphaFoldDB" id="A0A3A4P3I0"/>